<proteinExistence type="predicted"/>
<dbReference type="EMBL" id="SACK01000003">
    <property type="protein sequence ID" value="RVU01106.1"/>
    <property type="molecule type" value="Genomic_DNA"/>
</dbReference>
<reference evidence="1 2" key="1">
    <citation type="submission" date="2019-01" db="EMBL/GenBank/DDBJ databases">
        <authorList>
            <person name="Chen W.-M."/>
        </authorList>
    </citation>
    <scope>NUCLEOTIDE SEQUENCE [LARGE SCALE GENOMIC DNA]</scope>
    <source>
        <strain evidence="1 2">YBJ-36</strain>
    </source>
</reference>
<dbReference type="AlphaFoldDB" id="A0A3S2UPD5"/>
<name>A0A3S2UPD5_9SPHI</name>
<dbReference type="OrthoDB" id="7563194at2"/>
<evidence type="ECO:0000313" key="2">
    <source>
        <dbReference type="Proteomes" id="UP000282759"/>
    </source>
</evidence>
<comment type="caution">
    <text evidence="1">The sequence shown here is derived from an EMBL/GenBank/DDBJ whole genome shotgun (WGS) entry which is preliminary data.</text>
</comment>
<protein>
    <submittedName>
        <fullName evidence="1">Uncharacterized protein</fullName>
    </submittedName>
</protein>
<keyword evidence="2" id="KW-1185">Reference proteome</keyword>
<dbReference type="RefSeq" id="WP_127704817.1">
    <property type="nucleotide sequence ID" value="NZ_SACK01000003.1"/>
</dbReference>
<evidence type="ECO:0000313" key="1">
    <source>
        <dbReference type="EMBL" id="RVU01106.1"/>
    </source>
</evidence>
<organism evidence="1 2">
    <name type="scientific">Mucilaginibacter limnophilus</name>
    <dbReference type="NCBI Taxonomy" id="1932778"/>
    <lineage>
        <taxon>Bacteria</taxon>
        <taxon>Pseudomonadati</taxon>
        <taxon>Bacteroidota</taxon>
        <taxon>Sphingobacteriia</taxon>
        <taxon>Sphingobacteriales</taxon>
        <taxon>Sphingobacteriaceae</taxon>
        <taxon>Mucilaginibacter</taxon>
    </lineage>
</organism>
<gene>
    <name evidence="1" type="ORF">EOD41_10860</name>
</gene>
<dbReference type="Proteomes" id="UP000282759">
    <property type="component" value="Unassembled WGS sequence"/>
</dbReference>
<accession>A0A3S2UPD5</accession>
<sequence>MTADEIKNFFSGIDLKVSVTEMAGDSNLHTIEYQEGRMPAHRLPALLEHYFGTVEPIEFGACVVFLDDFQSEGYGYTGVCERCGCSQHDVCIDEHSDPCYWVDGNLCSACATNHELQQVYADAASDSAKFWTGQLLRIRNPNIN</sequence>